<evidence type="ECO:0000313" key="2">
    <source>
        <dbReference type="Proteomes" id="UP000245631"/>
    </source>
</evidence>
<name>A0A8E2WC77_RHILI</name>
<sequence>MPIDTSDLDQLQGAYKAAVEEWIAAIKLEEELASVNHSIAEIDKWEAAHFKEDEVRGKVLELKKEYEDALRKEQFGF</sequence>
<dbReference type="Proteomes" id="UP000245631">
    <property type="component" value="Unassembled WGS sequence"/>
</dbReference>
<protein>
    <submittedName>
        <fullName evidence="1">Uncharacterized protein</fullName>
    </submittedName>
</protein>
<accession>A0A8E2WC77</accession>
<dbReference type="EMBL" id="QGGH01000007">
    <property type="protein sequence ID" value="PWJ89507.1"/>
    <property type="molecule type" value="Genomic_DNA"/>
</dbReference>
<gene>
    <name evidence="1" type="ORF">C8D77_107151</name>
</gene>
<proteinExistence type="predicted"/>
<comment type="caution">
    <text evidence="1">The sequence shown here is derived from an EMBL/GenBank/DDBJ whole genome shotgun (WGS) entry which is preliminary data.</text>
</comment>
<dbReference type="AlphaFoldDB" id="A0A8E2WC77"/>
<reference evidence="1 2" key="1">
    <citation type="submission" date="2018-05" db="EMBL/GenBank/DDBJ databases">
        <title>Genomic Encyclopedia of Type Strains, Phase IV (KMG-IV): sequencing the most valuable type-strain genomes for metagenomic binning, comparative biology and taxonomic classification.</title>
        <authorList>
            <person name="Goeker M."/>
        </authorList>
    </citation>
    <scope>NUCLEOTIDE SEQUENCE [LARGE SCALE GENOMIC DNA]</scope>
    <source>
        <strain evidence="1 2">DSM 2626</strain>
    </source>
</reference>
<organism evidence="1 2">
    <name type="scientific">Rhizobium loti</name>
    <name type="common">Mesorhizobium loti</name>
    <dbReference type="NCBI Taxonomy" id="381"/>
    <lineage>
        <taxon>Bacteria</taxon>
        <taxon>Pseudomonadati</taxon>
        <taxon>Pseudomonadota</taxon>
        <taxon>Alphaproteobacteria</taxon>
        <taxon>Hyphomicrobiales</taxon>
        <taxon>Phyllobacteriaceae</taxon>
        <taxon>Mesorhizobium</taxon>
    </lineage>
</organism>
<evidence type="ECO:0000313" key="1">
    <source>
        <dbReference type="EMBL" id="PWJ89507.1"/>
    </source>
</evidence>